<dbReference type="FunFam" id="3.20.20.450:FF:000001">
    <property type="entry name" value="Cyclic di-GMP phosphodiesterase yahA"/>
    <property type="match status" value="1"/>
</dbReference>
<sequence>MWFFDGREEEGVWSPRRVAERLAHRGCLPEPALLARLGHEVCRHGASEQWRGNLGDGVSASLNLSPVSHGAGCVGLLTLDGLAAEHLFASPFQALVELACDLTARPEALSSFYHHFTLWLQASLGVVCCSVWMGEEQDHSLGCHYDSRGLLAGQRLSSHTLEALFSVTRLTGPLVLEQANRHPLAQPLAPLLAGESLLVIPIWLDGEPQGMVLCQWSSPDSPLVLEQLALLRGAMLLMSRAVEQMRISRQAEEWRRRSDLLERFSLALSAKTGMAFIDTLVERLFEVKGVEGAWLAERHGHEQLRILSAVGEHPGPEYPLMGSLCEGVYGGLSLHQRMPGDAERYYYGMPLQDGHGVVVGHLALTCLHAELVADLDSLLKILSSRIGAEMERLQVEAQLRLSAVAFETHEGIVITDPDFTILRVNKAFSQLTGYESDEVLGLTLGEGIWCGGLGYELDHLDRWQGEIQRQRRDGSVTHHWEIVTPVKDEWDHLTHFVICFEDISDRKAAQRQIQDLAYYDELTGLPNRRQLQETLTSAFAEAQRSDIIGALLFIDLDHFKTINDSLGHATGDWLLREVAERLKRLTRQGDFLARLGGDEFVLLLPRLSASPPQAEMQADLVGERLIAELSAPYPFAGQSLHIGASVGVTLFPGRDQGVEDLLKQADTAMYQAKSAGRRTLRFFDASMQWQADRRLLINNELRSALENNELLLHYQPQHMVQGGEIIGVEALLRWHPPGRNMISPAEFVPIAEETDLIVDIGNWVLLEACHQFVAWEEAGIHLPQVSVNVSAKQFHAPDFVDRVHEVLAMTGMDPARLNLEITESVVLGHAEDTINKMGELKGLGISFAIDDFGAGYSSLSYLKRLPADELKIDRSFIQDIPRDADNMAIVEAVLAMAKHMGFNVTAEGVESRQQLEFLQAQGCCFYQGYLASKPLPAENLARYVQRQRRNPAMEYQVSG</sequence>
<protein>
    <recommendedName>
        <fullName evidence="2">cyclic-guanylate-specific phosphodiesterase</fullName>
        <ecNumber evidence="2">3.1.4.52</ecNumber>
    </recommendedName>
</protein>
<evidence type="ECO:0000256" key="4">
    <source>
        <dbReference type="ARBA" id="ARBA00051114"/>
    </source>
</evidence>
<organism evidence="9 10">
    <name type="scientific">Aeromonas schubertii</name>
    <dbReference type="NCBI Taxonomy" id="652"/>
    <lineage>
        <taxon>Bacteria</taxon>
        <taxon>Pseudomonadati</taxon>
        <taxon>Pseudomonadota</taxon>
        <taxon>Gammaproteobacteria</taxon>
        <taxon>Aeromonadales</taxon>
        <taxon>Aeromonadaceae</taxon>
        <taxon>Aeromonas</taxon>
    </lineage>
</organism>
<dbReference type="Gene3D" id="3.30.450.20">
    <property type="entry name" value="PAS domain"/>
    <property type="match status" value="1"/>
</dbReference>
<dbReference type="SUPFAM" id="SSF55785">
    <property type="entry name" value="PYP-like sensor domain (PAS domain)"/>
    <property type="match status" value="1"/>
</dbReference>
<feature type="domain" description="PAS" evidence="5">
    <location>
        <begin position="397"/>
        <end position="441"/>
    </location>
</feature>
<dbReference type="InterPro" id="IPR001633">
    <property type="entry name" value="EAL_dom"/>
</dbReference>
<comment type="cofactor">
    <cofactor evidence="1">
        <name>Mg(2+)</name>
        <dbReference type="ChEBI" id="CHEBI:18420"/>
    </cofactor>
</comment>
<dbReference type="InterPro" id="IPR000014">
    <property type="entry name" value="PAS"/>
</dbReference>
<dbReference type="NCBIfam" id="TIGR00229">
    <property type="entry name" value="sensory_box"/>
    <property type="match status" value="1"/>
</dbReference>
<evidence type="ECO:0000259" key="7">
    <source>
        <dbReference type="PROSITE" id="PS50883"/>
    </source>
</evidence>
<dbReference type="NCBIfam" id="TIGR00254">
    <property type="entry name" value="GGDEF"/>
    <property type="match status" value="1"/>
</dbReference>
<dbReference type="InterPro" id="IPR043128">
    <property type="entry name" value="Rev_trsase/Diguanyl_cyclase"/>
</dbReference>
<dbReference type="FunFam" id="3.30.70.270:FF:000001">
    <property type="entry name" value="Diguanylate cyclase domain protein"/>
    <property type="match status" value="1"/>
</dbReference>
<dbReference type="SUPFAM" id="SSF55073">
    <property type="entry name" value="Nucleotide cyclase"/>
    <property type="match status" value="1"/>
</dbReference>
<dbReference type="KEGG" id="asr:WL1483_4413"/>
<comment type="catalytic activity">
    <reaction evidence="4">
        <text>3',3'-c-di-GMP + H2O = 5'-phosphoguanylyl(3'-&gt;5')guanosine + H(+)</text>
        <dbReference type="Rhea" id="RHEA:24902"/>
        <dbReference type="ChEBI" id="CHEBI:15377"/>
        <dbReference type="ChEBI" id="CHEBI:15378"/>
        <dbReference type="ChEBI" id="CHEBI:58754"/>
        <dbReference type="ChEBI" id="CHEBI:58805"/>
        <dbReference type="EC" id="3.1.4.52"/>
    </reaction>
    <physiologicalReaction direction="left-to-right" evidence="4">
        <dbReference type="Rhea" id="RHEA:24903"/>
    </physiologicalReaction>
</comment>
<evidence type="ECO:0000256" key="1">
    <source>
        <dbReference type="ARBA" id="ARBA00001946"/>
    </source>
</evidence>
<dbReference type="InterPro" id="IPR029787">
    <property type="entry name" value="Nucleotide_cyclase"/>
</dbReference>
<dbReference type="SMART" id="SM00086">
    <property type="entry name" value="PAC"/>
    <property type="match status" value="1"/>
</dbReference>
<dbReference type="Proteomes" id="UP000058114">
    <property type="component" value="Chromosome"/>
</dbReference>
<dbReference type="SMART" id="SM00267">
    <property type="entry name" value="GGDEF"/>
    <property type="match status" value="1"/>
</dbReference>
<dbReference type="PATRIC" id="fig|652.5.peg.2835"/>
<accession>A0A0S2SDX6</accession>
<dbReference type="Pfam" id="PF00563">
    <property type="entry name" value="EAL"/>
    <property type="match status" value="1"/>
</dbReference>
<dbReference type="PROSITE" id="PS50887">
    <property type="entry name" value="GGDEF"/>
    <property type="match status" value="1"/>
</dbReference>
<dbReference type="PANTHER" id="PTHR44757:SF2">
    <property type="entry name" value="BIOFILM ARCHITECTURE MAINTENANCE PROTEIN MBAA"/>
    <property type="match status" value="1"/>
</dbReference>
<evidence type="ECO:0000259" key="5">
    <source>
        <dbReference type="PROSITE" id="PS50112"/>
    </source>
</evidence>
<dbReference type="SMART" id="SM00052">
    <property type="entry name" value="EAL"/>
    <property type="match status" value="1"/>
</dbReference>
<proteinExistence type="predicted"/>
<gene>
    <name evidence="9" type="ORF">WL1483_4413</name>
</gene>
<dbReference type="CDD" id="cd01948">
    <property type="entry name" value="EAL"/>
    <property type="match status" value="1"/>
</dbReference>
<dbReference type="InterPro" id="IPR000160">
    <property type="entry name" value="GGDEF_dom"/>
</dbReference>
<evidence type="ECO:0000259" key="8">
    <source>
        <dbReference type="PROSITE" id="PS50887"/>
    </source>
</evidence>
<dbReference type="EMBL" id="CP013067">
    <property type="protein sequence ID" value="ALP39855.1"/>
    <property type="molecule type" value="Genomic_DNA"/>
</dbReference>
<reference evidence="10" key="1">
    <citation type="submission" date="2015-10" db="EMBL/GenBank/DDBJ databases">
        <title>Complete Genome Sequence of Aeromonas schubertii strain WL1483.</title>
        <authorList>
            <person name="Liu L."/>
        </authorList>
    </citation>
    <scope>NUCLEOTIDE SEQUENCE [LARGE SCALE GENOMIC DNA]</scope>
    <source>
        <strain evidence="10">WL1483</strain>
    </source>
</reference>
<evidence type="ECO:0000259" key="6">
    <source>
        <dbReference type="PROSITE" id="PS50113"/>
    </source>
</evidence>
<dbReference type="PROSITE" id="PS50113">
    <property type="entry name" value="PAC"/>
    <property type="match status" value="1"/>
</dbReference>
<evidence type="ECO:0000256" key="2">
    <source>
        <dbReference type="ARBA" id="ARBA00012282"/>
    </source>
</evidence>
<dbReference type="PROSITE" id="PS50883">
    <property type="entry name" value="EAL"/>
    <property type="match status" value="1"/>
</dbReference>
<feature type="domain" description="EAL" evidence="7">
    <location>
        <begin position="694"/>
        <end position="948"/>
    </location>
</feature>
<dbReference type="EC" id="3.1.4.52" evidence="2"/>
<dbReference type="RefSeq" id="WP_060586817.1">
    <property type="nucleotide sequence ID" value="NZ_CP013067.1"/>
</dbReference>
<dbReference type="InterPro" id="IPR001610">
    <property type="entry name" value="PAC"/>
</dbReference>
<dbReference type="InterPro" id="IPR000700">
    <property type="entry name" value="PAS-assoc_C"/>
</dbReference>
<dbReference type="Pfam" id="PF00990">
    <property type="entry name" value="GGDEF"/>
    <property type="match status" value="1"/>
</dbReference>
<dbReference type="CDD" id="cd01949">
    <property type="entry name" value="GGDEF"/>
    <property type="match status" value="1"/>
</dbReference>
<dbReference type="Gene3D" id="3.30.70.270">
    <property type="match status" value="1"/>
</dbReference>
<evidence type="ECO:0000313" key="9">
    <source>
        <dbReference type="EMBL" id="ALP39855.1"/>
    </source>
</evidence>
<dbReference type="PROSITE" id="PS50112">
    <property type="entry name" value="PAS"/>
    <property type="match status" value="1"/>
</dbReference>
<feature type="domain" description="PAC" evidence="6">
    <location>
        <begin position="463"/>
        <end position="515"/>
    </location>
</feature>
<evidence type="ECO:0000256" key="3">
    <source>
        <dbReference type="ARBA" id="ARBA00022636"/>
    </source>
</evidence>
<dbReference type="PANTHER" id="PTHR44757">
    <property type="entry name" value="DIGUANYLATE CYCLASE DGCP"/>
    <property type="match status" value="1"/>
</dbReference>
<dbReference type="Pfam" id="PF13426">
    <property type="entry name" value="PAS_9"/>
    <property type="match status" value="1"/>
</dbReference>
<dbReference type="Gene3D" id="3.20.20.450">
    <property type="entry name" value="EAL domain"/>
    <property type="match status" value="1"/>
</dbReference>
<feature type="domain" description="GGDEF" evidence="8">
    <location>
        <begin position="547"/>
        <end position="685"/>
    </location>
</feature>
<dbReference type="CDD" id="cd00130">
    <property type="entry name" value="PAS"/>
    <property type="match status" value="1"/>
</dbReference>
<name>A0A0S2SDX6_9GAMM</name>
<dbReference type="InterPro" id="IPR035965">
    <property type="entry name" value="PAS-like_dom_sf"/>
</dbReference>
<dbReference type="InterPro" id="IPR035919">
    <property type="entry name" value="EAL_sf"/>
</dbReference>
<dbReference type="SMART" id="SM00091">
    <property type="entry name" value="PAS"/>
    <property type="match status" value="1"/>
</dbReference>
<keyword evidence="3" id="KW-0973">c-di-GMP</keyword>
<evidence type="ECO:0000313" key="10">
    <source>
        <dbReference type="Proteomes" id="UP000058114"/>
    </source>
</evidence>
<dbReference type="SUPFAM" id="SSF141868">
    <property type="entry name" value="EAL domain-like"/>
    <property type="match status" value="1"/>
</dbReference>
<dbReference type="GO" id="GO:0071732">
    <property type="term" value="P:cellular response to nitric oxide"/>
    <property type="evidence" value="ECO:0007669"/>
    <property type="project" value="UniProtKB-ARBA"/>
</dbReference>
<dbReference type="InterPro" id="IPR052155">
    <property type="entry name" value="Biofilm_reg_signaling"/>
</dbReference>
<dbReference type="GO" id="GO:0071111">
    <property type="term" value="F:cyclic-guanylate-specific phosphodiesterase activity"/>
    <property type="evidence" value="ECO:0007669"/>
    <property type="project" value="UniProtKB-EC"/>
</dbReference>
<dbReference type="AlphaFoldDB" id="A0A0S2SDX6"/>
<dbReference type="SUPFAM" id="SSF55781">
    <property type="entry name" value="GAF domain-like"/>
    <property type="match status" value="1"/>
</dbReference>
<reference evidence="9 10" key="2">
    <citation type="journal article" date="2016" name="Genome Announc.">
        <title>Complete Genome Sequence of the Highly Virulent Aeromonas schubertii Strain WL1483, Isolated from Diseased Snakehead Fish (Channa argus) in China.</title>
        <authorList>
            <person name="Liu L."/>
            <person name="Li N."/>
            <person name="Zhang D."/>
            <person name="Fu X."/>
            <person name="Shi C."/>
            <person name="Lin Q."/>
            <person name="Hao G."/>
        </authorList>
    </citation>
    <scope>NUCLEOTIDE SEQUENCE [LARGE SCALE GENOMIC DNA]</scope>
    <source>
        <strain evidence="9 10">WL1483</strain>
    </source>
</reference>